<dbReference type="EMBL" id="JAPEIS010000010">
    <property type="protein sequence ID" value="KAJ8062461.1"/>
    <property type="molecule type" value="Genomic_DNA"/>
</dbReference>
<feature type="transmembrane region" description="Helical" evidence="1">
    <location>
        <begin position="24"/>
        <end position="52"/>
    </location>
</feature>
<evidence type="ECO:0000256" key="1">
    <source>
        <dbReference type="SAM" id="Phobius"/>
    </source>
</evidence>
<protein>
    <submittedName>
        <fullName evidence="2">Uncharacterized protein</fullName>
    </submittedName>
</protein>
<dbReference type="Proteomes" id="UP001152300">
    <property type="component" value="Unassembled WGS sequence"/>
</dbReference>
<proteinExistence type="predicted"/>
<comment type="caution">
    <text evidence="2">The sequence shown here is derived from an EMBL/GenBank/DDBJ whole genome shotgun (WGS) entry which is preliminary data.</text>
</comment>
<keyword evidence="1" id="KW-0472">Membrane</keyword>
<keyword evidence="3" id="KW-1185">Reference proteome</keyword>
<reference evidence="2" key="1">
    <citation type="submission" date="2022-11" db="EMBL/GenBank/DDBJ databases">
        <title>Genome Resource of Sclerotinia nivalis Strain SnTB1, a Plant Pathogen Isolated from American Ginseng.</title>
        <authorList>
            <person name="Fan S."/>
        </authorList>
    </citation>
    <scope>NUCLEOTIDE SEQUENCE</scope>
    <source>
        <strain evidence="2">SnTB1</strain>
    </source>
</reference>
<evidence type="ECO:0000313" key="2">
    <source>
        <dbReference type="EMBL" id="KAJ8062461.1"/>
    </source>
</evidence>
<organism evidence="2 3">
    <name type="scientific">Sclerotinia nivalis</name>
    <dbReference type="NCBI Taxonomy" id="352851"/>
    <lineage>
        <taxon>Eukaryota</taxon>
        <taxon>Fungi</taxon>
        <taxon>Dikarya</taxon>
        <taxon>Ascomycota</taxon>
        <taxon>Pezizomycotina</taxon>
        <taxon>Leotiomycetes</taxon>
        <taxon>Helotiales</taxon>
        <taxon>Sclerotiniaceae</taxon>
        <taxon>Sclerotinia</taxon>
    </lineage>
</organism>
<dbReference type="AlphaFoldDB" id="A0A9X0DGB0"/>
<keyword evidence="1" id="KW-1133">Transmembrane helix</keyword>
<dbReference type="OrthoDB" id="10384418at2759"/>
<keyword evidence="1" id="KW-0812">Transmembrane</keyword>
<evidence type="ECO:0000313" key="3">
    <source>
        <dbReference type="Proteomes" id="UP001152300"/>
    </source>
</evidence>
<gene>
    <name evidence="2" type="ORF">OCU04_008995</name>
</gene>
<accession>A0A9X0DGB0</accession>
<name>A0A9X0DGB0_9HELO</name>
<sequence>MTPTFTSQASSSVKFRLPLSRHHLLSVCSLIYFIASSLIDLILFIVSLLILVTPLSLRPKPATLYTTYEIDNYQPYTQIIIQYVLPRGRKILSLPLPLLPAQR</sequence>